<dbReference type="Gene3D" id="3.40.50.300">
    <property type="entry name" value="P-loop containing nucleotide triphosphate hydrolases"/>
    <property type="match status" value="1"/>
</dbReference>
<evidence type="ECO:0000313" key="2">
    <source>
        <dbReference type="Proteomes" id="UP001199260"/>
    </source>
</evidence>
<gene>
    <name evidence="1" type="ORF">LPW39_06480</name>
</gene>
<dbReference type="Proteomes" id="UP001199260">
    <property type="component" value="Unassembled WGS sequence"/>
</dbReference>
<dbReference type="InterPro" id="IPR001806">
    <property type="entry name" value="Small_GTPase"/>
</dbReference>
<evidence type="ECO:0000313" key="1">
    <source>
        <dbReference type="EMBL" id="MCD2164777.1"/>
    </source>
</evidence>
<dbReference type="InterPro" id="IPR052705">
    <property type="entry name" value="Gliding_Motility_GTPase"/>
</dbReference>
<proteinExistence type="predicted"/>
<dbReference type="EMBL" id="JAJNCT010000005">
    <property type="protein sequence ID" value="MCD2164777.1"/>
    <property type="molecule type" value="Genomic_DNA"/>
</dbReference>
<dbReference type="PANTHER" id="PTHR42708:SF1">
    <property type="entry name" value="GLIDING MOTILITY PROTEIN MGLA"/>
    <property type="match status" value="1"/>
</dbReference>
<name>A0AAW4XTP9_9BURK</name>
<dbReference type="AlphaFoldDB" id="A0AAW4XTP9"/>
<dbReference type="RefSeq" id="WP_230772717.1">
    <property type="nucleotide sequence ID" value="NZ_JAJNCT010000005.1"/>
</dbReference>
<reference evidence="1 2" key="1">
    <citation type="submission" date="2021-11" db="EMBL/GenBank/DDBJ databases">
        <title>Genome sequence.</title>
        <authorList>
            <person name="Sun Q."/>
        </authorList>
    </citation>
    <scope>NUCLEOTIDE SEQUENCE [LARGE SCALE GENOMIC DNA]</scope>
    <source>
        <strain evidence="1 2">KCTC 12005</strain>
    </source>
</reference>
<comment type="caution">
    <text evidence="1">The sequence shown here is derived from an EMBL/GenBank/DDBJ whole genome shotgun (WGS) entry which is preliminary data.</text>
</comment>
<accession>A0AAW4XTP9</accession>
<sequence>MHHPIKRIVLLGPMGIGKTTAIRSLCGSLAIECDVPNLDKQAHAKETTTVGLDFGEIKLDDEDTLQVYGCPGQERYDFVREWALSLAFGAIVMVDIHEPHAMEQTIDLIQQCHAAPNIQAIVVLIARPASAAQQEMFTVRLSAHAECAVPVLSADPRNPSQMLDTLDIIAAMLPDEVQPR</sequence>
<dbReference type="GO" id="GO:0003924">
    <property type="term" value="F:GTPase activity"/>
    <property type="evidence" value="ECO:0007669"/>
    <property type="project" value="InterPro"/>
</dbReference>
<dbReference type="PANTHER" id="PTHR42708">
    <property type="entry name" value="ATP/GTP-BINDING PROTEIN-RELATED"/>
    <property type="match status" value="1"/>
</dbReference>
<dbReference type="SUPFAM" id="SSF52540">
    <property type="entry name" value="P-loop containing nucleoside triphosphate hydrolases"/>
    <property type="match status" value="1"/>
</dbReference>
<keyword evidence="2" id="KW-1185">Reference proteome</keyword>
<protein>
    <submittedName>
        <fullName evidence="1">ATP/GTP-binding protein</fullName>
    </submittedName>
</protein>
<organism evidence="1 2">
    <name type="scientific">Comamonas koreensis</name>
    <dbReference type="NCBI Taxonomy" id="160825"/>
    <lineage>
        <taxon>Bacteria</taxon>
        <taxon>Pseudomonadati</taxon>
        <taxon>Pseudomonadota</taxon>
        <taxon>Betaproteobacteria</taxon>
        <taxon>Burkholderiales</taxon>
        <taxon>Comamonadaceae</taxon>
        <taxon>Comamonas</taxon>
    </lineage>
</organism>
<dbReference type="GO" id="GO:0005525">
    <property type="term" value="F:GTP binding"/>
    <property type="evidence" value="ECO:0007669"/>
    <property type="project" value="InterPro"/>
</dbReference>
<dbReference type="InterPro" id="IPR027417">
    <property type="entry name" value="P-loop_NTPase"/>
</dbReference>
<dbReference type="Pfam" id="PF00071">
    <property type="entry name" value="Ras"/>
    <property type="match status" value="1"/>
</dbReference>